<evidence type="ECO:0000256" key="1">
    <source>
        <dbReference type="SAM" id="MobiDB-lite"/>
    </source>
</evidence>
<dbReference type="PANTHER" id="PTHR35725:SF4">
    <property type="entry name" value="CLASSICAL ARABINOGALACTAN PROTEIN 26"/>
    <property type="match status" value="1"/>
</dbReference>
<dbReference type="Proteomes" id="UP000593562">
    <property type="component" value="Unassembled WGS sequence"/>
</dbReference>
<evidence type="ECO:0000313" key="3">
    <source>
        <dbReference type="EMBL" id="KAF5732704.1"/>
    </source>
</evidence>
<feature type="region of interest" description="Disordered" evidence="1">
    <location>
        <begin position="46"/>
        <end position="121"/>
    </location>
</feature>
<dbReference type="PANTHER" id="PTHR35725">
    <property type="entry name" value="CLASSICAL ARABINOGALACTAN PROTEIN 26"/>
    <property type="match status" value="1"/>
</dbReference>
<accession>A0A7J7CEV1</accession>
<protein>
    <submittedName>
        <fullName evidence="3">Classical arabinogalactan protein 26-like</fullName>
    </submittedName>
</protein>
<organism evidence="3 4">
    <name type="scientific">Tripterygium wilfordii</name>
    <name type="common">Thunder God vine</name>
    <dbReference type="NCBI Taxonomy" id="458696"/>
    <lineage>
        <taxon>Eukaryota</taxon>
        <taxon>Viridiplantae</taxon>
        <taxon>Streptophyta</taxon>
        <taxon>Embryophyta</taxon>
        <taxon>Tracheophyta</taxon>
        <taxon>Spermatophyta</taxon>
        <taxon>Magnoliopsida</taxon>
        <taxon>eudicotyledons</taxon>
        <taxon>Gunneridae</taxon>
        <taxon>Pentapetalae</taxon>
        <taxon>rosids</taxon>
        <taxon>fabids</taxon>
        <taxon>Celastrales</taxon>
        <taxon>Celastraceae</taxon>
        <taxon>Tripterygium</taxon>
    </lineage>
</organism>
<feature type="chain" id="PRO_5029607454" evidence="2">
    <location>
        <begin position="23"/>
        <end position="121"/>
    </location>
</feature>
<feature type="signal peptide" evidence="2">
    <location>
        <begin position="1"/>
        <end position="22"/>
    </location>
</feature>
<dbReference type="EMBL" id="JAAARO010000017">
    <property type="protein sequence ID" value="KAF5732704.1"/>
    <property type="molecule type" value="Genomic_DNA"/>
</dbReference>
<evidence type="ECO:0000256" key="2">
    <source>
        <dbReference type="SAM" id="SignalP"/>
    </source>
</evidence>
<name>A0A7J7CEV1_TRIWF</name>
<evidence type="ECO:0000313" key="4">
    <source>
        <dbReference type="Proteomes" id="UP000593562"/>
    </source>
</evidence>
<dbReference type="AlphaFoldDB" id="A0A7J7CEV1"/>
<dbReference type="InParanoid" id="A0A7J7CEV1"/>
<dbReference type="InterPro" id="IPR039346">
    <property type="entry name" value="AGP25/26"/>
</dbReference>
<keyword evidence="2" id="KW-0732">Signal</keyword>
<proteinExistence type="predicted"/>
<feature type="compositionally biased region" description="Low complexity" evidence="1">
    <location>
        <begin position="95"/>
        <end position="121"/>
    </location>
</feature>
<sequence length="121" mass="12063">MAPFGSILMLFIMVYFTSLALASPAIVHVQFSTISAAPAVLPGAPMASPSGLSPDIEPLFPTPVSTPPSESSLPIIPSSPSPPNPDNMLAPGPELGAFPPSGALPASSSVSLASSGPVNEV</sequence>
<feature type="compositionally biased region" description="Low complexity" evidence="1">
    <location>
        <begin position="67"/>
        <end position="76"/>
    </location>
</feature>
<reference evidence="3 4" key="1">
    <citation type="journal article" date="2020" name="Nat. Commun.">
        <title>Genome of Tripterygium wilfordii and identification of cytochrome P450 involved in triptolide biosynthesis.</title>
        <authorList>
            <person name="Tu L."/>
            <person name="Su P."/>
            <person name="Zhang Z."/>
            <person name="Gao L."/>
            <person name="Wang J."/>
            <person name="Hu T."/>
            <person name="Zhou J."/>
            <person name="Zhang Y."/>
            <person name="Zhao Y."/>
            <person name="Liu Y."/>
            <person name="Song Y."/>
            <person name="Tong Y."/>
            <person name="Lu Y."/>
            <person name="Yang J."/>
            <person name="Xu C."/>
            <person name="Jia M."/>
            <person name="Peters R.J."/>
            <person name="Huang L."/>
            <person name="Gao W."/>
        </authorList>
    </citation>
    <scope>NUCLEOTIDE SEQUENCE [LARGE SCALE GENOMIC DNA]</scope>
    <source>
        <strain evidence="4">cv. XIE 37</strain>
        <tissue evidence="3">Leaf</tissue>
    </source>
</reference>
<gene>
    <name evidence="3" type="ORF">HS088_TW17G00234</name>
</gene>
<comment type="caution">
    <text evidence="3">The sequence shown here is derived from an EMBL/GenBank/DDBJ whole genome shotgun (WGS) entry which is preliminary data.</text>
</comment>
<dbReference type="FunCoup" id="A0A7J7CEV1">
    <property type="interactions" value="12"/>
</dbReference>
<keyword evidence="4" id="KW-1185">Reference proteome</keyword>